<protein>
    <submittedName>
        <fullName evidence="9">Uncharacterized protein</fullName>
    </submittedName>
</protein>
<keyword evidence="8" id="KW-0732">Signal</keyword>
<evidence type="ECO:0000256" key="2">
    <source>
        <dbReference type="ARBA" id="ARBA00007419"/>
    </source>
</evidence>
<evidence type="ECO:0000256" key="5">
    <source>
        <dbReference type="ARBA" id="ARBA00023022"/>
    </source>
</evidence>
<proteinExistence type="inferred from homology"/>
<comment type="caution">
    <text evidence="9">The sequence shown here is derived from an EMBL/GenBank/DDBJ whole genome shotgun (WGS) entry which is preliminary data.</text>
</comment>
<accession>A0ABV1ACY6</accession>
<evidence type="ECO:0000256" key="7">
    <source>
        <dbReference type="SAM" id="Phobius"/>
    </source>
</evidence>
<keyword evidence="3" id="KW-0964">Secreted</keyword>
<comment type="subcellular location">
    <subcellularLocation>
        <location evidence="1">Secreted</location>
    </subcellularLocation>
</comment>
<feature type="transmembrane region" description="Helical" evidence="7">
    <location>
        <begin position="76"/>
        <end position="93"/>
    </location>
</feature>
<evidence type="ECO:0000313" key="9">
    <source>
        <dbReference type="EMBL" id="MEQ2316419.1"/>
    </source>
</evidence>
<keyword evidence="7" id="KW-1133">Transmembrane helix</keyword>
<feature type="transmembrane region" description="Helical" evidence="7">
    <location>
        <begin position="100"/>
        <end position="122"/>
    </location>
</feature>
<keyword evidence="7" id="KW-0812">Transmembrane</keyword>
<comment type="similarity">
    <text evidence="2">Belongs to the pleurocidin family.</text>
</comment>
<name>A0ABV1ACY6_9TELE</name>
<feature type="compositionally biased region" description="Basic and acidic residues" evidence="6">
    <location>
        <begin position="179"/>
        <end position="198"/>
    </location>
</feature>
<evidence type="ECO:0000256" key="6">
    <source>
        <dbReference type="SAM" id="MobiDB-lite"/>
    </source>
</evidence>
<evidence type="ECO:0000313" key="10">
    <source>
        <dbReference type="Proteomes" id="UP001469553"/>
    </source>
</evidence>
<sequence>PILLRILIYLDVLLLEKGFPSLEDCIRLTNTLLPKGLLAANTTELFLDQLRTTTSEPCPPSHIITSSAEPLSHLKMKYSLVFLVLSMVVLLASKRMKGAALFLVLFMVVLLAQPGEGFVHLIGHAINAISGLFHGKNTKEQADQQELDQMQQDQKQNEMQLDQKLDQMQLDQQQLDQQQQEKLDKRSLKDKLREYRFN</sequence>
<organism evidence="9 10">
    <name type="scientific">Ameca splendens</name>
    <dbReference type="NCBI Taxonomy" id="208324"/>
    <lineage>
        <taxon>Eukaryota</taxon>
        <taxon>Metazoa</taxon>
        <taxon>Chordata</taxon>
        <taxon>Craniata</taxon>
        <taxon>Vertebrata</taxon>
        <taxon>Euteleostomi</taxon>
        <taxon>Actinopterygii</taxon>
        <taxon>Neopterygii</taxon>
        <taxon>Teleostei</taxon>
        <taxon>Neoteleostei</taxon>
        <taxon>Acanthomorphata</taxon>
        <taxon>Ovalentaria</taxon>
        <taxon>Atherinomorphae</taxon>
        <taxon>Cyprinodontiformes</taxon>
        <taxon>Goodeidae</taxon>
        <taxon>Ameca</taxon>
    </lineage>
</organism>
<keyword evidence="4" id="KW-0929">Antimicrobial</keyword>
<gene>
    <name evidence="9" type="ORF">AMECASPLE_032340</name>
</gene>
<feature type="non-terminal residue" evidence="9">
    <location>
        <position position="1"/>
    </location>
</feature>
<evidence type="ECO:0000256" key="3">
    <source>
        <dbReference type="ARBA" id="ARBA00022525"/>
    </source>
</evidence>
<keyword evidence="10" id="KW-1185">Reference proteome</keyword>
<keyword evidence="7" id="KW-0472">Membrane</keyword>
<dbReference type="Proteomes" id="UP001469553">
    <property type="component" value="Unassembled WGS sequence"/>
</dbReference>
<dbReference type="EMBL" id="JAHRIP010088815">
    <property type="protein sequence ID" value="MEQ2316419.1"/>
    <property type="molecule type" value="Genomic_DNA"/>
</dbReference>
<reference evidence="9 10" key="1">
    <citation type="submission" date="2021-06" db="EMBL/GenBank/DDBJ databases">
        <authorList>
            <person name="Palmer J.M."/>
        </authorList>
    </citation>
    <scope>NUCLEOTIDE SEQUENCE [LARGE SCALE GENOMIC DNA]</scope>
    <source>
        <strain evidence="9 10">AS_MEX2019</strain>
        <tissue evidence="9">Muscle</tissue>
    </source>
</reference>
<feature type="signal peptide" evidence="8">
    <location>
        <begin position="1"/>
        <end position="18"/>
    </location>
</feature>
<evidence type="ECO:0000256" key="4">
    <source>
        <dbReference type="ARBA" id="ARBA00022529"/>
    </source>
</evidence>
<dbReference type="Pfam" id="PF08107">
    <property type="entry name" value="Antimicrobial12"/>
    <property type="match status" value="1"/>
</dbReference>
<feature type="chain" id="PRO_5047497291" evidence="8">
    <location>
        <begin position="19"/>
        <end position="198"/>
    </location>
</feature>
<dbReference type="InterPro" id="IPR012515">
    <property type="entry name" value="Antimicrobial12"/>
</dbReference>
<feature type="region of interest" description="Disordered" evidence="6">
    <location>
        <begin position="171"/>
        <end position="198"/>
    </location>
</feature>
<keyword evidence="5" id="KW-0044">Antibiotic</keyword>
<evidence type="ECO:0000256" key="8">
    <source>
        <dbReference type="SAM" id="SignalP"/>
    </source>
</evidence>
<evidence type="ECO:0000256" key="1">
    <source>
        <dbReference type="ARBA" id="ARBA00004613"/>
    </source>
</evidence>